<dbReference type="GO" id="GO:0004084">
    <property type="term" value="F:branched-chain-amino-acid transaminase activity"/>
    <property type="evidence" value="ECO:0007669"/>
    <property type="project" value="InterPro"/>
</dbReference>
<dbReference type="Gene3D" id="3.30.470.10">
    <property type="match status" value="1"/>
</dbReference>
<evidence type="ECO:0000256" key="6">
    <source>
        <dbReference type="ARBA" id="ARBA00022898"/>
    </source>
</evidence>
<dbReference type="EMBL" id="LASV01000410">
    <property type="protein sequence ID" value="KKA18859.1"/>
    <property type="molecule type" value="Genomic_DNA"/>
</dbReference>
<reference evidence="8 9" key="1">
    <citation type="submission" date="2015-04" db="EMBL/GenBank/DDBJ databases">
        <authorList>
            <person name="Heijne W.H."/>
            <person name="Fedorova N.D."/>
            <person name="Nierman W.C."/>
            <person name="Vollebregt A.W."/>
            <person name="Zhao Z."/>
            <person name="Wu L."/>
            <person name="Kumar M."/>
            <person name="Stam H."/>
            <person name="van den Berg M.A."/>
            <person name="Pel H.J."/>
        </authorList>
    </citation>
    <scope>NUCLEOTIDE SEQUENCE [LARGE SCALE GENOMIC DNA]</scope>
    <source>
        <strain evidence="8 9">CBS 393.64</strain>
    </source>
</reference>
<keyword evidence="9" id="KW-1185">Reference proteome</keyword>
<organism evidence="8 9">
    <name type="scientific">Rasamsonia emersonii (strain ATCC 16479 / CBS 393.64 / IMI 116815)</name>
    <dbReference type="NCBI Taxonomy" id="1408163"/>
    <lineage>
        <taxon>Eukaryota</taxon>
        <taxon>Fungi</taxon>
        <taxon>Dikarya</taxon>
        <taxon>Ascomycota</taxon>
        <taxon>Pezizomycotina</taxon>
        <taxon>Eurotiomycetes</taxon>
        <taxon>Eurotiomycetidae</taxon>
        <taxon>Eurotiales</taxon>
        <taxon>Trichocomaceae</taxon>
        <taxon>Rasamsonia</taxon>
    </lineage>
</organism>
<sequence length="334" mass="36439">MADFPPAPVESIVNGHVECDYDAATGTWSAPRFVKDPYLRVHGLAPGLNYAYRDPQGQILVFRPSDHAQRFQVSCAAIAIPVVPEDLFLKSVYLALARNAEFVPPHDSEAAMYVRPLAFGSEGFFAVSAGPGYKFCVFTQPFTAYHGVSPVKALVLDEFDRAAPLGTGHVKVGGNYAPVLKWSDQAHAEGFTLTLHLDSRTHSEIDEFSTSGFVGVKPAGNEKYTLVVPDSRSVLRSVTSMSVLDQARSFGWGVEVRPIPFAELRYFSEVLAVGTAAMVVPVRSITRRSTGNVFEYGSEPGPCCARLSKSLKAIQKGIEPDPYGWVQRVPRPDE</sequence>
<dbReference type="PANTHER" id="PTHR42825">
    <property type="entry name" value="AMINO ACID AMINOTRANSFERASE"/>
    <property type="match status" value="1"/>
</dbReference>
<dbReference type="InterPro" id="IPR043132">
    <property type="entry name" value="BCAT-like_C"/>
</dbReference>
<evidence type="ECO:0000256" key="1">
    <source>
        <dbReference type="ARBA" id="ARBA00001933"/>
    </source>
</evidence>
<comment type="cofactor">
    <cofactor evidence="1">
        <name>pyridoxal 5'-phosphate</name>
        <dbReference type="ChEBI" id="CHEBI:597326"/>
    </cofactor>
</comment>
<keyword evidence="5" id="KW-0808">Transferase</keyword>
<comment type="caution">
    <text evidence="8">The sequence shown here is derived from an EMBL/GenBank/DDBJ whole genome shotgun (WGS) entry which is preliminary data.</text>
</comment>
<dbReference type="RefSeq" id="XP_013325471.1">
    <property type="nucleotide sequence ID" value="XM_013470017.1"/>
</dbReference>
<evidence type="ECO:0000256" key="4">
    <source>
        <dbReference type="ARBA" id="ARBA00022576"/>
    </source>
</evidence>
<dbReference type="GeneID" id="25319464"/>
<dbReference type="AlphaFoldDB" id="A0A0F4YKV4"/>
<dbReference type="PANTHER" id="PTHR42825:SF2">
    <property type="entry name" value="BRANCHED-CHAIN-AMINO-ACID AMINOTRANSFERASE 3, CHLOROPLASTIC-RELATED"/>
    <property type="match status" value="1"/>
</dbReference>
<evidence type="ECO:0000313" key="8">
    <source>
        <dbReference type="EMBL" id="KKA18859.1"/>
    </source>
</evidence>
<proteinExistence type="inferred from homology"/>
<dbReference type="InterPro" id="IPR043131">
    <property type="entry name" value="BCAT-like_N"/>
</dbReference>
<evidence type="ECO:0000256" key="3">
    <source>
        <dbReference type="ARBA" id="ARBA00009320"/>
    </source>
</evidence>
<dbReference type="SUPFAM" id="SSF56752">
    <property type="entry name" value="D-aminoacid aminotransferase-like PLP-dependent enzymes"/>
    <property type="match status" value="1"/>
</dbReference>
<dbReference type="Proteomes" id="UP000053958">
    <property type="component" value="Unassembled WGS sequence"/>
</dbReference>
<gene>
    <name evidence="8" type="ORF">T310_7188</name>
</gene>
<dbReference type="PIRSF" id="PIRSF006468">
    <property type="entry name" value="BCAT1"/>
    <property type="match status" value="1"/>
</dbReference>
<protein>
    <recommendedName>
        <fullName evidence="10">Branched-chain-amino-acid transaminase</fullName>
    </recommendedName>
</protein>
<dbReference type="GO" id="GO:0009081">
    <property type="term" value="P:branched-chain amino acid metabolic process"/>
    <property type="evidence" value="ECO:0007669"/>
    <property type="project" value="InterPro"/>
</dbReference>
<evidence type="ECO:0000256" key="7">
    <source>
        <dbReference type="PIRSR" id="PIRSR006468-1"/>
    </source>
</evidence>
<evidence type="ECO:0000256" key="5">
    <source>
        <dbReference type="ARBA" id="ARBA00022679"/>
    </source>
</evidence>
<dbReference type="STRING" id="1408163.A0A0F4YKV4"/>
<dbReference type="InterPro" id="IPR001544">
    <property type="entry name" value="Aminotrans_IV"/>
</dbReference>
<evidence type="ECO:0008006" key="10">
    <source>
        <dbReference type="Google" id="ProtNLM"/>
    </source>
</evidence>
<keyword evidence="4" id="KW-0032">Aminotransferase</keyword>
<comment type="similarity">
    <text evidence="3">Belongs to the class-IV pyridoxal-phosphate-dependent aminotransferase family.</text>
</comment>
<evidence type="ECO:0000256" key="2">
    <source>
        <dbReference type="ARBA" id="ARBA00005179"/>
    </source>
</evidence>
<feature type="modified residue" description="N6-(pyridoxal phosphate)lysine" evidence="7">
    <location>
        <position position="171"/>
    </location>
</feature>
<comment type="pathway">
    <text evidence="2">Secondary metabolite biosynthesis.</text>
</comment>
<dbReference type="InterPro" id="IPR005786">
    <property type="entry name" value="B_amino_transII"/>
</dbReference>
<accession>A0A0F4YKV4</accession>
<dbReference type="FunFam" id="3.20.10.10:FF:000010">
    <property type="entry name" value="Branched-chain amino acid aminotransferase"/>
    <property type="match status" value="1"/>
</dbReference>
<dbReference type="InterPro" id="IPR036038">
    <property type="entry name" value="Aminotransferase-like"/>
</dbReference>
<evidence type="ECO:0000313" key="9">
    <source>
        <dbReference type="Proteomes" id="UP000053958"/>
    </source>
</evidence>
<dbReference type="OrthoDB" id="409992at2759"/>
<dbReference type="Pfam" id="PF01063">
    <property type="entry name" value="Aminotran_4"/>
    <property type="match status" value="1"/>
</dbReference>
<keyword evidence="6" id="KW-0663">Pyridoxal phosphate</keyword>
<dbReference type="Gene3D" id="3.20.10.10">
    <property type="entry name" value="D-amino Acid Aminotransferase, subunit A, domain 2"/>
    <property type="match status" value="1"/>
</dbReference>
<name>A0A0F4YKV4_RASE3</name>